<reference evidence="14" key="1">
    <citation type="journal article" date="2024" name="Gigascience">
        <title>Chromosome-level genome of the poultry shaft louse Menopon gallinae provides insight into the host-switching and adaptive evolution of parasitic lice.</title>
        <authorList>
            <person name="Xu Y."/>
            <person name="Ma L."/>
            <person name="Liu S."/>
            <person name="Liang Y."/>
            <person name="Liu Q."/>
            <person name="He Z."/>
            <person name="Tian L."/>
            <person name="Duan Y."/>
            <person name="Cai W."/>
            <person name="Li H."/>
            <person name="Song F."/>
        </authorList>
    </citation>
    <scope>NUCLEOTIDE SEQUENCE</scope>
    <source>
        <strain evidence="14">Cailab_2023a</strain>
    </source>
</reference>
<comment type="similarity">
    <text evidence="2">Belongs to the BANP/SMAR1 family.</text>
</comment>
<dbReference type="InterPro" id="IPR018379">
    <property type="entry name" value="BEN_domain"/>
</dbReference>
<dbReference type="GO" id="GO:0034504">
    <property type="term" value="P:protein localization to nucleus"/>
    <property type="evidence" value="ECO:0007669"/>
    <property type="project" value="TreeGrafter"/>
</dbReference>
<feature type="coiled-coil region" evidence="12">
    <location>
        <begin position="88"/>
        <end position="115"/>
    </location>
</feature>
<comment type="subcellular location">
    <subcellularLocation>
        <location evidence="1">Nucleus</location>
    </subcellularLocation>
</comment>
<evidence type="ECO:0000259" key="13">
    <source>
        <dbReference type="PROSITE" id="PS51457"/>
    </source>
</evidence>
<evidence type="ECO:0000256" key="2">
    <source>
        <dbReference type="ARBA" id="ARBA00009735"/>
    </source>
</evidence>
<dbReference type="AlphaFoldDB" id="A0AAW2IG68"/>
<dbReference type="PANTHER" id="PTHR16243:SF2">
    <property type="entry name" value="PROTEIN BANP"/>
    <property type="match status" value="1"/>
</dbReference>
<dbReference type="GO" id="GO:0005634">
    <property type="term" value="C:nucleus"/>
    <property type="evidence" value="ECO:0007669"/>
    <property type="project" value="UniProtKB-SubCell"/>
</dbReference>
<evidence type="ECO:0000256" key="7">
    <source>
        <dbReference type="ARBA" id="ARBA00023054"/>
    </source>
</evidence>
<comment type="caution">
    <text evidence="14">The sequence shown here is derived from an EMBL/GenBank/DDBJ whole genome shotgun (WGS) entry which is preliminary data.</text>
</comment>
<keyword evidence="4" id="KW-0678">Repressor</keyword>
<dbReference type="Gene3D" id="1.10.10.2590">
    <property type="entry name" value="BEN domain"/>
    <property type="match status" value="1"/>
</dbReference>
<evidence type="ECO:0000256" key="4">
    <source>
        <dbReference type="ARBA" id="ARBA00022491"/>
    </source>
</evidence>
<sequence>MSETRFSKRSANKNDGINSKFHINEMQTLLNTLLNPILQEIVILNEMVTSILNIVNKRENDESDKITKNCEFASSSIAMDVTMMASSIHRLTKNYENMKDQVVENQKNIDKFYEKLNNIERLLMTSLKVQNNRAMKQVEEQVLEKVSGLEQMLLGGVDMKQGNNESSSTASPGIKQFQVKASVGLDSSLQLITLNSEEDYPNGSWLGDISSPKCRVRCSISEKDLFFINTRCATPVKMALTLLDYLFTKETLAVSNLSGKSKLGKKQLDPLMIYGIKCHLMHHFNISEKQWERIKRNIDSKCRWAWKKRKLSSELNHIQQEVSVVETEKFQHEKEEPKMIEEVEQVMVEGLKTQVIHTLQGHIEVLQTTQDQILIQDIHNIHVLDGDHILPVISTDADDSDSPMQLTTAEMGVKDDCEENLTIITTNDNDLSAATDIVSFVTEPMLEVLTEDDSLKIDSSDIEEG</sequence>
<evidence type="ECO:0000256" key="8">
    <source>
        <dbReference type="ARBA" id="ARBA00023125"/>
    </source>
</evidence>
<accession>A0AAW2IG68</accession>
<dbReference type="EMBL" id="JARGDH010000001">
    <property type="protein sequence ID" value="KAL0280465.1"/>
    <property type="molecule type" value="Genomic_DNA"/>
</dbReference>
<evidence type="ECO:0000256" key="11">
    <source>
        <dbReference type="ARBA" id="ARBA00023306"/>
    </source>
</evidence>
<evidence type="ECO:0000313" key="14">
    <source>
        <dbReference type="EMBL" id="KAL0280465.1"/>
    </source>
</evidence>
<dbReference type="GO" id="GO:0003677">
    <property type="term" value="F:DNA binding"/>
    <property type="evidence" value="ECO:0007669"/>
    <property type="project" value="UniProtKB-KW"/>
</dbReference>
<keyword evidence="5" id="KW-0156">Chromatin regulator</keyword>
<keyword evidence="11" id="KW-0131">Cell cycle</keyword>
<dbReference type="GO" id="GO:0042177">
    <property type="term" value="P:negative regulation of protein catabolic process"/>
    <property type="evidence" value="ECO:0007669"/>
    <property type="project" value="TreeGrafter"/>
</dbReference>
<protein>
    <recommendedName>
        <fullName evidence="3">Protein BANP</fullName>
    </recommendedName>
</protein>
<keyword evidence="9" id="KW-0804">Transcription</keyword>
<evidence type="ECO:0000256" key="6">
    <source>
        <dbReference type="ARBA" id="ARBA00023015"/>
    </source>
</evidence>
<evidence type="ECO:0000256" key="9">
    <source>
        <dbReference type="ARBA" id="ARBA00023163"/>
    </source>
</evidence>
<dbReference type="Pfam" id="PF10523">
    <property type="entry name" value="BEN"/>
    <property type="match status" value="1"/>
</dbReference>
<gene>
    <name evidence="14" type="ORF">PYX00_001743</name>
</gene>
<evidence type="ECO:0000256" key="3">
    <source>
        <dbReference type="ARBA" id="ARBA00015794"/>
    </source>
</evidence>
<feature type="domain" description="BEN" evidence="13">
    <location>
        <begin position="213"/>
        <end position="309"/>
    </location>
</feature>
<dbReference type="PANTHER" id="PTHR16243">
    <property type="entry name" value="BTG3-ASSOCIATED NUCLEAR PROTEIN BANP"/>
    <property type="match status" value="1"/>
</dbReference>
<keyword evidence="10" id="KW-0539">Nucleus</keyword>
<evidence type="ECO:0000256" key="1">
    <source>
        <dbReference type="ARBA" id="ARBA00004123"/>
    </source>
</evidence>
<dbReference type="InterPro" id="IPR042343">
    <property type="entry name" value="BANP"/>
</dbReference>
<dbReference type="SMART" id="SM01025">
    <property type="entry name" value="BEN"/>
    <property type="match status" value="1"/>
</dbReference>
<organism evidence="14">
    <name type="scientific">Menopon gallinae</name>
    <name type="common">poultry shaft louse</name>
    <dbReference type="NCBI Taxonomy" id="328185"/>
    <lineage>
        <taxon>Eukaryota</taxon>
        <taxon>Metazoa</taxon>
        <taxon>Ecdysozoa</taxon>
        <taxon>Arthropoda</taxon>
        <taxon>Hexapoda</taxon>
        <taxon>Insecta</taxon>
        <taxon>Pterygota</taxon>
        <taxon>Neoptera</taxon>
        <taxon>Paraneoptera</taxon>
        <taxon>Psocodea</taxon>
        <taxon>Troctomorpha</taxon>
        <taxon>Phthiraptera</taxon>
        <taxon>Amblycera</taxon>
        <taxon>Menoponidae</taxon>
        <taxon>Menopon</taxon>
    </lineage>
</organism>
<evidence type="ECO:0000256" key="5">
    <source>
        <dbReference type="ARBA" id="ARBA00022853"/>
    </source>
</evidence>
<dbReference type="PROSITE" id="PS51457">
    <property type="entry name" value="BEN"/>
    <property type="match status" value="1"/>
</dbReference>
<keyword evidence="8" id="KW-0238">DNA-binding</keyword>
<proteinExistence type="inferred from homology"/>
<dbReference type="GO" id="GO:0006325">
    <property type="term" value="P:chromatin organization"/>
    <property type="evidence" value="ECO:0007669"/>
    <property type="project" value="UniProtKB-KW"/>
</dbReference>
<name>A0AAW2IG68_9NEOP</name>
<keyword evidence="6" id="KW-0805">Transcription regulation</keyword>
<keyword evidence="7 12" id="KW-0175">Coiled coil</keyword>
<evidence type="ECO:0000256" key="12">
    <source>
        <dbReference type="SAM" id="Coils"/>
    </source>
</evidence>
<evidence type="ECO:0000256" key="10">
    <source>
        <dbReference type="ARBA" id="ARBA00023242"/>
    </source>
</evidence>